<reference evidence="3" key="2">
    <citation type="journal article" date="2011" name="Proc. Natl. Acad. Sci. U.S.A.">
        <title>Obligate biotrophy features unraveled by the genomic analysis of rust fungi.</title>
        <authorList>
            <person name="Duplessis S."/>
            <person name="Cuomo C.A."/>
            <person name="Lin Y.-C."/>
            <person name="Aerts A."/>
            <person name="Tisserant E."/>
            <person name="Veneault-Fourrey C."/>
            <person name="Joly D.L."/>
            <person name="Hacquard S."/>
            <person name="Amselem J."/>
            <person name="Cantarel B.L."/>
            <person name="Chiu R."/>
            <person name="Coutinho P.M."/>
            <person name="Feau N."/>
            <person name="Field M."/>
            <person name="Frey P."/>
            <person name="Gelhaye E."/>
            <person name="Goldberg J."/>
            <person name="Grabherr M.G."/>
            <person name="Kodira C.D."/>
            <person name="Kohler A."/>
            <person name="Kuees U."/>
            <person name="Lindquist E.A."/>
            <person name="Lucas S.M."/>
            <person name="Mago R."/>
            <person name="Mauceli E."/>
            <person name="Morin E."/>
            <person name="Murat C."/>
            <person name="Pangilinan J.L."/>
            <person name="Park R."/>
            <person name="Pearson M."/>
            <person name="Quesneville H."/>
            <person name="Rouhier N."/>
            <person name="Sakthikumar S."/>
            <person name="Salamov A.A."/>
            <person name="Schmutz J."/>
            <person name="Selles B."/>
            <person name="Shapiro H."/>
            <person name="Tanguay P."/>
            <person name="Tuskan G.A."/>
            <person name="Henrissat B."/>
            <person name="Van de Peer Y."/>
            <person name="Rouze P."/>
            <person name="Ellis J.G."/>
            <person name="Dodds P.N."/>
            <person name="Schein J.E."/>
            <person name="Zhong S."/>
            <person name="Hamelin R.C."/>
            <person name="Grigoriev I.V."/>
            <person name="Szabo L.J."/>
            <person name="Martin F."/>
        </authorList>
    </citation>
    <scope>NUCLEOTIDE SEQUENCE [LARGE SCALE GENOMIC DNA]</scope>
    <source>
        <strain evidence="3">CRL 75-36-700-3 / race SCCL</strain>
    </source>
</reference>
<accession>E3L0H8</accession>
<gene>
    <name evidence="2" type="ORF">PGTG_15924</name>
</gene>
<dbReference type="STRING" id="418459.E3L0H8"/>
<dbReference type="OrthoDB" id="5149081at2759"/>
<dbReference type="PANTHER" id="PTHR34605">
    <property type="entry name" value="PHAGE_INTEGRASE DOMAIN-CONTAINING PROTEIN"/>
    <property type="match status" value="1"/>
</dbReference>
<dbReference type="HOGENOM" id="CLU_003292_5_2_1"/>
<organism evidence="2 3">
    <name type="scientific">Puccinia graminis f. sp. tritici (strain CRL 75-36-700-3 / race SCCL)</name>
    <name type="common">Black stem rust fungus</name>
    <dbReference type="NCBI Taxonomy" id="418459"/>
    <lineage>
        <taxon>Eukaryota</taxon>
        <taxon>Fungi</taxon>
        <taxon>Dikarya</taxon>
        <taxon>Basidiomycota</taxon>
        <taxon>Pucciniomycotina</taxon>
        <taxon>Pucciniomycetes</taxon>
        <taxon>Pucciniales</taxon>
        <taxon>Pucciniaceae</taxon>
        <taxon>Puccinia</taxon>
    </lineage>
</organism>
<dbReference type="GO" id="GO:0003677">
    <property type="term" value="F:DNA binding"/>
    <property type="evidence" value="ECO:0007669"/>
    <property type="project" value="UniProtKB-KW"/>
</dbReference>
<evidence type="ECO:0000313" key="2">
    <source>
        <dbReference type="EMBL" id="EFP90076.2"/>
    </source>
</evidence>
<evidence type="ECO:0000256" key="1">
    <source>
        <dbReference type="ARBA" id="ARBA00023125"/>
    </source>
</evidence>
<dbReference type="InterPro" id="IPR052925">
    <property type="entry name" value="Phage_Integrase-like_Recomb"/>
</dbReference>
<dbReference type="SUPFAM" id="SSF47823">
    <property type="entry name" value="lambda integrase-like, N-terminal domain"/>
    <property type="match status" value="1"/>
</dbReference>
<dbReference type="GeneID" id="10546054"/>
<dbReference type="PANTHER" id="PTHR34605:SF3">
    <property type="entry name" value="P CELL-TYPE AGGLUTINATION PROTEIN MAP4-LIKE-RELATED"/>
    <property type="match status" value="1"/>
</dbReference>
<keyword evidence="1" id="KW-0238">DNA-binding</keyword>
<name>E3L0H8_PUCGT</name>
<dbReference type="Proteomes" id="UP000008783">
    <property type="component" value="Unassembled WGS sequence"/>
</dbReference>
<proteinExistence type="predicted"/>
<dbReference type="InParanoid" id="E3L0H8"/>
<protein>
    <recommendedName>
        <fullName evidence="4">Core-binding (CB) domain-containing protein</fullName>
    </recommendedName>
</protein>
<dbReference type="InterPro" id="IPR010998">
    <property type="entry name" value="Integrase_recombinase_N"/>
</dbReference>
<dbReference type="AlphaFoldDB" id="E3L0H8"/>
<dbReference type="RefSeq" id="XP_003334495.2">
    <property type="nucleotide sequence ID" value="XM_003334447.2"/>
</dbReference>
<evidence type="ECO:0008006" key="4">
    <source>
        <dbReference type="Google" id="ProtNLM"/>
    </source>
</evidence>
<dbReference type="KEGG" id="pgr:PGTG_15924"/>
<dbReference type="EMBL" id="DS178328">
    <property type="protein sequence ID" value="EFP90076.2"/>
    <property type="molecule type" value="Genomic_DNA"/>
</dbReference>
<evidence type="ECO:0000313" key="3">
    <source>
        <dbReference type="Proteomes" id="UP000008783"/>
    </source>
</evidence>
<dbReference type="VEuPathDB" id="FungiDB:PGTG_15924"/>
<keyword evidence="3" id="KW-1185">Reference proteome</keyword>
<dbReference type="Gene3D" id="1.10.150.130">
    <property type="match status" value="1"/>
</dbReference>
<sequence length="226" mass="25111">MISLNTASVPFDKLKYFLKNGLEERLPSKADIHVLNGWRPSTLMSYNSAVAKFNRFLISEGIVSLVLPVTASLLEEFCIWAGRNDVSSNDGKISATSLRKYLAGIKAWHIYHSATFPDDNNPRLALLLKASAKKDESSVTAKMKLPVMLWHMAHLWKSLVLGDELDRAVLDVSIVAFWGLARLAELTYIKDGNSINFGTSVLTTDRNPGHLRLSRCVNNTTSCALF</sequence>
<reference key="1">
    <citation type="submission" date="2007-01" db="EMBL/GenBank/DDBJ databases">
        <title>The Genome Sequence of Puccinia graminis f. sp. tritici Strain CRL 75-36-700-3.</title>
        <authorList>
            <consortium name="The Broad Institute Genome Sequencing Platform"/>
            <person name="Birren B."/>
            <person name="Lander E."/>
            <person name="Galagan J."/>
            <person name="Nusbaum C."/>
            <person name="Devon K."/>
            <person name="Cuomo C."/>
            <person name="Jaffe D."/>
            <person name="Butler J."/>
            <person name="Alvarez P."/>
            <person name="Gnerre S."/>
            <person name="Grabherr M."/>
            <person name="Mauceli E."/>
            <person name="Brockman W."/>
            <person name="Young S."/>
            <person name="LaButti K."/>
            <person name="Sykes S."/>
            <person name="DeCaprio D."/>
            <person name="Crawford M."/>
            <person name="Koehrsen M."/>
            <person name="Engels R."/>
            <person name="Montgomery P."/>
            <person name="Pearson M."/>
            <person name="Howarth C."/>
            <person name="Larson L."/>
            <person name="White J."/>
            <person name="Zeng Q."/>
            <person name="Kodira C."/>
            <person name="Yandava C."/>
            <person name="Alvarado L."/>
            <person name="O'Leary S."/>
            <person name="Szabo L."/>
            <person name="Dean R."/>
            <person name="Schein J."/>
        </authorList>
    </citation>
    <scope>NUCLEOTIDE SEQUENCE</scope>
    <source>
        <strain>CRL 75-36-700-3</strain>
    </source>
</reference>